<dbReference type="EMBL" id="SRMA01027155">
    <property type="protein sequence ID" value="TRY58982.1"/>
    <property type="molecule type" value="Genomic_DNA"/>
</dbReference>
<proteinExistence type="predicted"/>
<evidence type="ECO:0000313" key="2">
    <source>
        <dbReference type="Proteomes" id="UP000316079"/>
    </source>
</evidence>
<dbReference type="AlphaFoldDB" id="A0A553N0N4"/>
<gene>
    <name evidence="1" type="ORF">DNTS_030886</name>
</gene>
<name>A0A553N0N4_9TELE</name>
<dbReference type="Proteomes" id="UP000316079">
    <property type="component" value="Unassembled WGS sequence"/>
</dbReference>
<comment type="caution">
    <text evidence="1">The sequence shown here is derived from an EMBL/GenBank/DDBJ whole genome shotgun (WGS) entry which is preliminary data.</text>
</comment>
<keyword evidence="2" id="KW-1185">Reference proteome</keyword>
<protein>
    <submittedName>
        <fullName evidence="1">Uncharacterized protein</fullName>
    </submittedName>
</protein>
<accession>A0A553N0N4</accession>
<organism evidence="1 2">
    <name type="scientific">Danionella cerebrum</name>
    <dbReference type="NCBI Taxonomy" id="2873325"/>
    <lineage>
        <taxon>Eukaryota</taxon>
        <taxon>Metazoa</taxon>
        <taxon>Chordata</taxon>
        <taxon>Craniata</taxon>
        <taxon>Vertebrata</taxon>
        <taxon>Euteleostomi</taxon>
        <taxon>Actinopterygii</taxon>
        <taxon>Neopterygii</taxon>
        <taxon>Teleostei</taxon>
        <taxon>Ostariophysi</taxon>
        <taxon>Cypriniformes</taxon>
        <taxon>Danionidae</taxon>
        <taxon>Danioninae</taxon>
        <taxon>Danionella</taxon>
    </lineage>
</organism>
<reference evidence="1 2" key="1">
    <citation type="journal article" date="2019" name="Sci. Data">
        <title>Hybrid genome assembly and annotation of Danionella translucida.</title>
        <authorList>
            <person name="Kadobianskyi M."/>
            <person name="Schulze L."/>
            <person name="Schuelke M."/>
            <person name="Judkewitz B."/>
        </authorList>
    </citation>
    <scope>NUCLEOTIDE SEQUENCE [LARGE SCALE GENOMIC DNA]</scope>
    <source>
        <strain evidence="1 2">Bolton</strain>
    </source>
</reference>
<sequence length="71" mass="8032">MGCLQPDVRTLSNFDRRKRNGLLPLVVYNYEHVNLLQVITGFVFNLISRLEIVLTVGLNAKMLYVILAPGT</sequence>
<evidence type="ECO:0000313" key="1">
    <source>
        <dbReference type="EMBL" id="TRY58982.1"/>
    </source>
</evidence>